<comment type="similarity">
    <text evidence="2 7">Belongs to the FlgA family.</text>
</comment>
<dbReference type="InterPro" id="IPR013974">
    <property type="entry name" value="SAF"/>
</dbReference>
<evidence type="ECO:0000313" key="9">
    <source>
        <dbReference type="EMBL" id="AKO54263.1"/>
    </source>
</evidence>
<dbReference type="EMBL" id="CP011494">
    <property type="protein sequence ID" value="AKO54263.1"/>
    <property type="molecule type" value="Genomic_DNA"/>
</dbReference>
<evidence type="ECO:0000256" key="3">
    <source>
        <dbReference type="ARBA" id="ARBA00014754"/>
    </source>
</evidence>
<comment type="subcellular location">
    <subcellularLocation>
        <location evidence="1 7">Periplasm</location>
    </subcellularLocation>
</comment>
<dbReference type="Pfam" id="PF17656">
    <property type="entry name" value="ChapFlgA_N"/>
    <property type="match status" value="1"/>
</dbReference>
<sequence length="233" mass="24717">MRNHTLVIALLGLCLSSFALANSTAHDIHAAANLFLQQFATEQAAAGYEVSYESAKPDPRLSLAKCNGALDVNFSGDPWKSGQPSMLIECSGERPWRMYLSATVDIHGPALVASRPLARGERLRADMVSLQTVVVNASRRGTIAKAQSIIGMEVRRPINSGSLITPDLLAAPDAVERGDHVMITASSGSFTVSSRGKALANAAIGEQVLVENLQSSRTIKGRVTAPGQVLIPM</sequence>
<dbReference type="Pfam" id="PF13144">
    <property type="entry name" value="ChapFlgA"/>
    <property type="match status" value="1"/>
</dbReference>
<accession>A0A0H4I918</accession>
<dbReference type="PANTHER" id="PTHR36307:SF1">
    <property type="entry name" value="FLAGELLA BASAL BODY P-RING FORMATION PROTEIN FLGA"/>
    <property type="match status" value="1"/>
</dbReference>
<comment type="function">
    <text evidence="6 7">Involved in the assembly process of the P-ring formation. It may associate with FlgF on the rod constituting a structure essential for the P-ring assembly or may act as a modulator protein for the P-ring assembly.</text>
</comment>
<dbReference type="Proteomes" id="UP000036406">
    <property type="component" value="Chromosome"/>
</dbReference>
<organism evidence="9 10">
    <name type="scientific">Marinobacter psychrophilus</name>
    <dbReference type="NCBI Taxonomy" id="330734"/>
    <lineage>
        <taxon>Bacteria</taxon>
        <taxon>Pseudomonadati</taxon>
        <taxon>Pseudomonadota</taxon>
        <taxon>Gammaproteobacteria</taxon>
        <taxon>Pseudomonadales</taxon>
        <taxon>Marinobacteraceae</taxon>
        <taxon>Marinobacter</taxon>
    </lineage>
</organism>
<keyword evidence="7" id="KW-1005">Bacterial flagellum biogenesis</keyword>
<dbReference type="RefSeq" id="WP_048388823.1">
    <property type="nucleotide sequence ID" value="NZ_CP011494.1"/>
</dbReference>
<dbReference type="PATRIC" id="fig|330734.3.peg.1737"/>
<dbReference type="KEGG" id="mpq:ABA45_08260"/>
<keyword evidence="9" id="KW-0969">Cilium</keyword>
<evidence type="ECO:0000256" key="1">
    <source>
        <dbReference type="ARBA" id="ARBA00004418"/>
    </source>
</evidence>
<dbReference type="InterPro" id="IPR017585">
    <property type="entry name" value="SAF_FlgA"/>
</dbReference>
<protein>
    <recommendedName>
        <fullName evidence="3 7">Flagella basal body P-ring formation protein FlgA</fullName>
    </recommendedName>
</protein>
<evidence type="ECO:0000256" key="7">
    <source>
        <dbReference type="RuleBase" id="RU362063"/>
    </source>
</evidence>
<reference evidence="9 10" key="1">
    <citation type="submission" date="2015-05" db="EMBL/GenBank/DDBJ databases">
        <title>Complete genome of Marinobacter psychrophilus strain 20041T isolated from sea-ice of the Canadian Basin.</title>
        <authorList>
            <person name="Song L."/>
            <person name="Ren L."/>
            <person name="Yu Y."/>
            <person name="Wang X."/>
        </authorList>
    </citation>
    <scope>NUCLEOTIDE SEQUENCE [LARGE SCALE GENOMIC DNA]</scope>
    <source>
        <strain evidence="9 10">20041</strain>
    </source>
</reference>
<feature type="chain" id="PRO_5005118794" description="Flagella basal body P-ring formation protein FlgA" evidence="7">
    <location>
        <begin position="22"/>
        <end position="233"/>
    </location>
</feature>
<evidence type="ECO:0000256" key="6">
    <source>
        <dbReference type="ARBA" id="ARBA00025643"/>
    </source>
</evidence>
<dbReference type="SMART" id="SM00858">
    <property type="entry name" value="SAF"/>
    <property type="match status" value="1"/>
</dbReference>
<dbReference type="InterPro" id="IPR039246">
    <property type="entry name" value="Flagellar_FlgA"/>
</dbReference>
<dbReference type="GO" id="GO:0042597">
    <property type="term" value="C:periplasmic space"/>
    <property type="evidence" value="ECO:0007669"/>
    <property type="project" value="UniProtKB-SubCell"/>
</dbReference>
<dbReference type="NCBIfam" id="TIGR03170">
    <property type="entry name" value="flgA_cterm"/>
    <property type="match status" value="1"/>
</dbReference>
<gene>
    <name evidence="9" type="ORF">ABA45_08260</name>
</gene>
<evidence type="ECO:0000256" key="2">
    <source>
        <dbReference type="ARBA" id="ARBA00010474"/>
    </source>
</evidence>
<proteinExistence type="inferred from homology"/>
<keyword evidence="10" id="KW-1185">Reference proteome</keyword>
<dbReference type="AlphaFoldDB" id="A0A0H4I918"/>
<keyword evidence="9" id="KW-0282">Flagellum</keyword>
<evidence type="ECO:0000259" key="8">
    <source>
        <dbReference type="SMART" id="SM00858"/>
    </source>
</evidence>
<keyword evidence="9" id="KW-0966">Cell projection</keyword>
<dbReference type="GO" id="GO:0044780">
    <property type="term" value="P:bacterial-type flagellum assembly"/>
    <property type="evidence" value="ECO:0007669"/>
    <property type="project" value="InterPro"/>
</dbReference>
<dbReference type="STRING" id="330734.ABA45_08260"/>
<dbReference type="Gene3D" id="3.90.1210.10">
    <property type="entry name" value="Antifreeze-like/N-acetylneuraminic acid synthase C-terminal domain"/>
    <property type="match status" value="1"/>
</dbReference>
<dbReference type="PANTHER" id="PTHR36307">
    <property type="entry name" value="FLAGELLA BASAL BODY P-RING FORMATION PROTEIN FLGA"/>
    <property type="match status" value="1"/>
</dbReference>
<evidence type="ECO:0000256" key="4">
    <source>
        <dbReference type="ARBA" id="ARBA00022729"/>
    </source>
</evidence>
<dbReference type="Gene3D" id="2.30.30.760">
    <property type="match status" value="1"/>
</dbReference>
<keyword evidence="4 7" id="KW-0732">Signal</keyword>
<dbReference type="CDD" id="cd11614">
    <property type="entry name" value="SAF_CpaB_FlgA_like"/>
    <property type="match status" value="1"/>
</dbReference>
<evidence type="ECO:0000313" key="10">
    <source>
        <dbReference type="Proteomes" id="UP000036406"/>
    </source>
</evidence>
<feature type="domain" description="SAF" evidence="8">
    <location>
        <begin position="108"/>
        <end position="170"/>
    </location>
</feature>
<feature type="signal peptide" evidence="7">
    <location>
        <begin position="1"/>
        <end position="21"/>
    </location>
</feature>
<keyword evidence="5 7" id="KW-0574">Periplasm</keyword>
<dbReference type="InterPro" id="IPR041231">
    <property type="entry name" value="FlgA_N"/>
</dbReference>
<name>A0A0H4I918_9GAMM</name>
<evidence type="ECO:0000256" key="5">
    <source>
        <dbReference type="ARBA" id="ARBA00022764"/>
    </source>
</evidence>